<comment type="caution">
    <text evidence="1">The sequence shown here is derived from an EMBL/GenBank/DDBJ whole genome shotgun (WGS) entry which is preliminary data.</text>
</comment>
<evidence type="ECO:0000313" key="2">
    <source>
        <dbReference type="Proteomes" id="UP001500575"/>
    </source>
</evidence>
<reference evidence="2" key="1">
    <citation type="journal article" date="2019" name="Int. J. Syst. Evol. Microbiol.">
        <title>The Global Catalogue of Microorganisms (GCM) 10K type strain sequencing project: providing services to taxonomists for standard genome sequencing and annotation.</title>
        <authorList>
            <consortium name="The Broad Institute Genomics Platform"/>
            <consortium name="The Broad Institute Genome Sequencing Center for Infectious Disease"/>
            <person name="Wu L."/>
            <person name="Ma J."/>
        </authorList>
    </citation>
    <scope>NUCLEOTIDE SEQUENCE [LARGE SCALE GENOMIC DNA]</scope>
    <source>
        <strain evidence="2">JCM 16021</strain>
    </source>
</reference>
<keyword evidence="2" id="KW-1185">Reference proteome</keyword>
<accession>A0ABP5JYW7</accession>
<organism evidence="1 2">
    <name type="scientific">Nocardioides bigeumensis</name>
    <dbReference type="NCBI Taxonomy" id="433657"/>
    <lineage>
        <taxon>Bacteria</taxon>
        <taxon>Bacillati</taxon>
        <taxon>Actinomycetota</taxon>
        <taxon>Actinomycetes</taxon>
        <taxon>Propionibacteriales</taxon>
        <taxon>Nocardioidaceae</taxon>
        <taxon>Nocardioides</taxon>
    </lineage>
</organism>
<evidence type="ECO:0000313" key="1">
    <source>
        <dbReference type="EMBL" id="GAA2124794.1"/>
    </source>
</evidence>
<sequence length="77" mass="8568">MPRDVWHVLVPASDVEVETLRSRLAAAPSSYTDQWSAAESGVLTVTRAHPYLEYSGRPPRILRWCPPGEPFAFGFAP</sequence>
<name>A0ABP5JYW7_9ACTN</name>
<dbReference type="Proteomes" id="UP001500575">
    <property type="component" value="Unassembled WGS sequence"/>
</dbReference>
<gene>
    <name evidence="1" type="ORF">GCM10009843_21830</name>
</gene>
<proteinExistence type="predicted"/>
<dbReference type="EMBL" id="BAAAQQ010000011">
    <property type="protein sequence ID" value="GAA2124794.1"/>
    <property type="molecule type" value="Genomic_DNA"/>
</dbReference>
<protein>
    <submittedName>
        <fullName evidence="1">Uncharacterized protein</fullName>
    </submittedName>
</protein>